<evidence type="ECO:0000256" key="1">
    <source>
        <dbReference type="SAM" id="MobiDB-lite"/>
    </source>
</evidence>
<reference evidence="2" key="1">
    <citation type="journal article" date="2020" name="Nature">
        <title>Giant virus diversity and host interactions through global metagenomics.</title>
        <authorList>
            <person name="Schulz F."/>
            <person name="Roux S."/>
            <person name="Paez-Espino D."/>
            <person name="Jungbluth S."/>
            <person name="Walsh D.A."/>
            <person name="Denef V.J."/>
            <person name="McMahon K.D."/>
            <person name="Konstantinidis K.T."/>
            <person name="Eloe-Fadrosh E.A."/>
            <person name="Kyrpides N.C."/>
            <person name="Woyke T."/>
        </authorList>
    </citation>
    <scope>NUCLEOTIDE SEQUENCE</scope>
    <source>
        <strain evidence="2">GVMAG-M-3300024302-11</strain>
    </source>
</reference>
<evidence type="ECO:0000313" key="2">
    <source>
        <dbReference type="EMBL" id="QHT96636.1"/>
    </source>
</evidence>
<protein>
    <recommendedName>
        <fullName evidence="3">Early transcription factor VETF large subunit</fullName>
    </recommendedName>
</protein>
<evidence type="ECO:0008006" key="3">
    <source>
        <dbReference type="Google" id="ProtNLM"/>
    </source>
</evidence>
<proteinExistence type="predicted"/>
<accession>A0A6C0IW51</accession>
<organism evidence="2">
    <name type="scientific">viral metagenome</name>
    <dbReference type="NCBI Taxonomy" id="1070528"/>
    <lineage>
        <taxon>unclassified sequences</taxon>
        <taxon>metagenomes</taxon>
        <taxon>organismal metagenomes</taxon>
    </lineage>
</organism>
<sequence length="1840" mass="218684">MKNPYKIIHKFKNNNGRIQYQIYIFVGPLVEESIMKILNSFQKKDFYNTLITISKSNIKLLEDAYGNKWYNNFFTLDHISHYIKKINLNSSLKSALVNKLGKEWYDTNININIKNLFEKKIPFSFSSNYQQILLSRNKIKNLAIKKDINFKTYRDDIEQEETSEQTSQQLGGTDVDSDNIDEIIKKEDDDEEQELETIEDLDDEVIEDFNLDELMKLYSMTDVENNKEIKETSKLISQAINDKNWEKNASKIESSYDDSMDNNNYDSVYDQVFNKIYITNQYIFSDDTIKNIRNKISTSIPLNPKFGKDFKFLPEYQYFWTEYTLNNKIDRIMLGQKWIRRNELLQIDIKPNENIKVYENLRDNLNYLRDSFGYKIKREDDENLILRDYSDYTTNNEIFMLDILNDLGVNYNPDNEKMKNLYDVYINIYFPLINYERLEKVIQHLNGKNSKELEYNVNQYISINNDMKIETEIYKSVELARNEVLSDKNKYDKLFFPNYIIQSIIHVNILDQKNITGTISDTKFNLYRIFDNFLVDDKYPFIQLMSQDSQVTYKFFTESEILKNQELLTKWFETSPYGLYFRIKLPNDKFISINFLENGRIEYKITWKEGNQATVDDINNSYNYVRELINKINSENKKIKIVPPVNERFKYAFINTIQKFRLPENFKINHNDLSEFSRLFFPYISLVIEPKKRVSKKGIPENKTSKYGTYLRYKRLSNYENRTRMHLRILYFLRNYELSDRDLIDEIAKQFNITSDLAAKELDYVKDKYSKVIKKSKKVLKTLKSMPKSKPPGIGIDIQGRDADRYKIRITGARNKEQLEEMVEFMKILIFLYAETYLYKKSKYQKLKTQLLQLHKVARRRNRVIDIVDYESTIKNVKQITSMDKTRLGYRPQEGQNQWTRNCQNSGNDKKRRPGITSDEHIDKLLKMGYKLNKNDEFYEKEVEVKIRGKVHKIILKAVKLPIDDGKYNYFTCEPDENKNHMYIGFLSRGNNPANLCAPCCFKKDQLLSDNKKKKNYFLKCIGNKEADEKVEKIDGSELGDKIYILQDTNKIQEGRFIYLPKYLDYFFNKLWKNDHIIKNHYLTDSKSGYFFKYTVKDETHNYLAAIGNIYSIPIEEIKKKMISFIENDKNDRYFTFLNNGDIKTAFGTRSKFIDSIKNSNYLEYDIIGELLSIPGVIDPKGIFVYILEKRTKIIKKTLEKDTFIDRYFINCLNPENYYMVNEDKPYIILVKEGKYYFPIYKLKKDGKKDKKIILTKVYNKKVDENTFSELQNYFNKSCVNNIINDIEQSTLYINKNITQILEKNKYKIVTQLVDNRNKVRYLKLEDKTLLPIKPSGALYKYPIDTYNDIFIVKKLSDTFKKIKEIDQKINLNYKPKLVFYKDMDKKGNLEVISLSLENGFSIPVKVEKISIKEITKMGLKYTQKTRENDIDNKIMNNVTTFNDINNKVNIQKYKSESYNLFRLELSLFFDNNKEIKENIIKIVRNKDIKKDQRKNELRKILLAQLSKKINGSRSNQNDMFEIVDKVPDLTEYVVQNIRDYCKVNKTKDKCNLNNHCMWATNDCKLQLKYDQALEFINKVIEEMILNNIQFKELIQENNYFVSDIVDYNLYTTRSNQKIIKTSNFNIKKIMSEIFGKEKTPIVGRKKLSRKDDINIEEDYPELIELGEILIQPIMQNMDSVIRAYVNSLYWINNKLYDIESRNLGFISDLQTQITYLLKAQIIDFILLNSKNKEFASSLGEYFKDKDDFFESAINKFRKTSINTSGIIELLILSFIFEYPIIVYDNYNQVQFLFEKGSVENSKSNINKFEKIQDTIKIKFDYEGQNNIPYKIYSIYNKII</sequence>
<name>A0A6C0IW51_9ZZZZ</name>
<feature type="region of interest" description="Disordered" evidence="1">
    <location>
        <begin position="159"/>
        <end position="179"/>
    </location>
</feature>
<dbReference type="EMBL" id="MN740261">
    <property type="protein sequence ID" value="QHT96636.1"/>
    <property type="molecule type" value="Genomic_DNA"/>
</dbReference>